<reference evidence="9 10" key="1">
    <citation type="journal article" date="2014" name="Antonie Van Leeuwenhoek">
        <title>Hyphomonas beringensis sp. nov. and Hyphomonas chukchiensis sp. nov., isolated from surface seawater of the Bering Sea and Chukchi Sea.</title>
        <authorList>
            <person name="Li C."/>
            <person name="Lai Q."/>
            <person name="Li G."/>
            <person name="Dong C."/>
            <person name="Wang J."/>
            <person name="Liao Y."/>
            <person name="Shao Z."/>
        </authorList>
    </citation>
    <scope>NUCLEOTIDE SEQUENCE [LARGE SCALE GENOMIC DNA]</scope>
    <source>
        <strain evidence="9 10">SCH89</strain>
    </source>
</reference>
<evidence type="ECO:0000256" key="5">
    <source>
        <dbReference type="ARBA" id="ARBA00023136"/>
    </source>
</evidence>
<dbReference type="Gene3D" id="1.20.950.20">
    <property type="entry name" value="Transmembrane di-heme cytochromes, Chain C"/>
    <property type="match status" value="1"/>
</dbReference>
<dbReference type="Proteomes" id="UP000024942">
    <property type="component" value="Unassembled WGS sequence"/>
</dbReference>
<dbReference type="InterPro" id="IPR016174">
    <property type="entry name" value="Di-haem_cyt_TM"/>
</dbReference>
<dbReference type="EMBL" id="ARYL01000004">
    <property type="protein sequence ID" value="KDA03676.1"/>
    <property type="molecule type" value="Genomic_DNA"/>
</dbReference>
<evidence type="ECO:0000256" key="2">
    <source>
        <dbReference type="ARBA" id="ARBA00022475"/>
    </source>
</evidence>
<evidence type="ECO:0000313" key="9">
    <source>
        <dbReference type="EMBL" id="KDA03676.1"/>
    </source>
</evidence>
<evidence type="ECO:0000313" key="10">
    <source>
        <dbReference type="Proteomes" id="UP000024942"/>
    </source>
</evidence>
<dbReference type="SUPFAM" id="SSF81342">
    <property type="entry name" value="Transmembrane di-heme cytochromes"/>
    <property type="match status" value="1"/>
</dbReference>
<evidence type="ECO:0000256" key="7">
    <source>
        <dbReference type="SAM" id="Phobius"/>
    </source>
</evidence>
<evidence type="ECO:0000256" key="3">
    <source>
        <dbReference type="ARBA" id="ARBA00022692"/>
    </source>
</evidence>
<keyword evidence="5 7" id="KW-0472">Membrane</keyword>
<feature type="transmembrane region" description="Helical" evidence="7">
    <location>
        <begin position="157"/>
        <end position="176"/>
    </location>
</feature>
<dbReference type="GO" id="GO:0022904">
    <property type="term" value="P:respiratory electron transport chain"/>
    <property type="evidence" value="ECO:0007669"/>
    <property type="project" value="InterPro"/>
</dbReference>
<gene>
    <name evidence="9" type="ORF">HOC_04327</name>
</gene>
<feature type="compositionally biased region" description="Acidic residues" evidence="6">
    <location>
        <begin position="135"/>
        <end position="150"/>
    </location>
</feature>
<dbReference type="InterPro" id="IPR011577">
    <property type="entry name" value="Cyt_b561_bac/Ni-Hgenase"/>
</dbReference>
<evidence type="ECO:0000256" key="6">
    <source>
        <dbReference type="SAM" id="MobiDB-lite"/>
    </source>
</evidence>
<sequence>MNVMSRVRLYHATLAILAILAYLTGEIFPAHAWLGYGVAFVIAARLAWAIGGERQFGLTRFYPDFSGLKLKGAATHPAISRTLMLGIALTLVTATGTGIVMDGGRSLPSMSSGVAAAPATAGEQTQTPRIRDHGDDDDDDEGEREGDEGPLSEVHELSANLLLLFVGLHVAYLILFKRPLAKFMLFLPRGAKRKPPAT</sequence>
<evidence type="ECO:0000256" key="1">
    <source>
        <dbReference type="ARBA" id="ARBA00004651"/>
    </source>
</evidence>
<feature type="domain" description="Cytochrome b561 bacterial/Ni-hydrogenase" evidence="8">
    <location>
        <begin position="6"/>
        <end position="180"/>
    </location>
</feature>
<feature type="region of interest" description="Disordered" evidence="6">
    <location>
        <begin position="110"/>
        <end position="151"/>
    </location>
</feature>
<dbReference type="GO" id="GO:0005886">
    <property type="term" value="C:plasma membrane"/>
    <property type="evidence" value="ECO:0007669"/>
    <property type="project" value="UniProtKB-SubCell"/>
</dbReference>
<dbReference type="AlphaFoldDB" id="A0A059GA23"/>
<name>A0A059GA23_9PROT</name>
<organism evidence="9 10">
    <name type="scientific">Hyphomonas oceanitis SCH89</name>
    <dbReference type="NCBI Taxonomy" id="1280953"/>
    <lineage>
        <taxon>Bacteria</taxon>
        <taxon>Pseudomonadati</taxon>
        <taxon>Pseudomonadota</taxon>
        <taxon>Alphaproteobacteria</taxon>
        <taxon>Hyphomonadales</taxon>
        <taxon>Hyphomonadaceae</taxon>
        <taxon>Hyphomonas</taxon>
    </lineage>
</organism>
<feature type="transmembrane region" description="Helical" evidence="7">
    <location>
        <begin position="7"/>
        <end position="24"/>
    </location>
</feature>
<evidence type="ECO:0000256" key="4">
    <source>
        <dbReference type="ARBA" id="ARBA00022989"/>
    </source>
</evidence>
<proteinExistence type="predicted"/>
<protein>
    <submittedName>
        <fullName evidence="9">Cytochrome B561</fullName>
    </submittedName>
</protein>
<feature type="transmembrane region" description="Helical" evidence="7">
    <location>
        <begin position="78"/>
        <end position="101"/>
    </location>
</feature>
<evidence type="ECO:0000259" key="8">
    <source>
        <dbReference type="Pfam" id="PF01292"/>
    </source>
</evidence>
<dbReference type="eggNOG" id="COG3658">
    <property type="taxonomic scope" value="Bacteria"/>
</dbReference>
<comment type="caution">
    <text evidence="9">The sequence shown here is derived from an EMBL/GenBank/DDBJ whole genome shotgun (WGS) entry which is preliminary data.</text>
</comment>
<keyword evidence="2" id="KW-1003">Cell membrane</keyword>
<accession>A0A059GA23</accession>
<dbReference type="PATRIC" id="fig|1280953.3.peg.875"/>
<keyword evidence="10" id="KW-1185">Reference proteome</keyword>
<feature type="transmembrane region" description="Helical" evidence="7">
    <location>
        <begin position="30"/>
        <end position="50"/>
    </location>
</feature>
<keyword evidence="4 7" id="KW-1133">Transmembrane helix</keyword>
<dbReference type="Pfam" id="PF01292">
    <property type="entry name" value="Ni_hydr_CYTB"/>
    <property type="match status" value="1"/>
</dbReference>
<keyword evidence="3 7" id="KW-0812">Transmembrane</keyword>
<dbReference type="STRING" id="1280953.HOC_04327"/>
<dbReference type="GO" id="GO:0009055">
    <property type="term" value="F:electron transfer activity"/>
    <property type="evidence" value="ECO:0007669"/>
    <property type="project" value="InterPro"/>
</dbReference>
<comment type="subcellular location">
    <subcellularLocation>
        <location evidence="1">Cell membrane</location>
        <topology evidence="1">Multi-pass membrane protein</topology>
    </subcellularLocation>
</comment>